<gene>
    <name evidence="8" type="primary">greA</name>
    <name evidence="12" type="ORF">A3F84_16930</name>
</gene>
<dbReference type="PANTHER" id="PTHR30437">
    <property type="entry name" value="TRANSCRIPTION ELONGATION FACTOR GREA"/>
    <property type="match status" value="1"/>
</dbReference>
<feature type="domain" description="Transcription elongation factor GreA/GreB C-terminal" evidence="10">
    <location>
        <begin position="82"/>
        <end position="156"/>
    </location>
</feature>
<dbReference type="Pfam" id="PF03449">
    <property type="entry name" value="GreA_GreB_N"/>
    <property type="match status" value="1"/>
</dbReference>
<evidence type="ECO:0000256" key="2">
    <source>
        <dbReference type="ARBA" id="ARBA00013729"/>
    </source>
</evidence>
<evidence type="ECO:0000256" key="9">
    <source>
        <dbReference type="RuleBase" id="RU000556"/>
    </source>
</evidence>
<dbReference type="NCBIfam" id="TIGR01462">
    <property type="entry name" value="greA"/>
    <property type="match status" value="1"/>
</dbReference>
<reference evidence="12 13" key="1">
    <citation type="journal article" date="2016" name="Nat. Commun.">
        <title>Thousands of microbial genomes shed light on interconnected biogeochemical processes in an aquifer system.</title>
        <authorList>
            <person name="Anantharaman K."/>
            <person name="Brown C.T."/>
            <person name="Hug L.A."/>
            <person name="Sharon I."/>
            <person name="Castelle C.J."/>
            <person name="Probst A.J."/>
            <person name="Thomas B.C."/>
            <person name="Singh A."/>
            <person name="Wilkins M.J."/>
            <person name="Karaoz U."/>
            <person name="Brodie E.L."/>
            <person name="Williams K.H."/>
            <person name="Hubbard S.S."/>
            <person name="Banfield J.F."/>
        </authorList>
    </citation>
    <scope>NUCLEOTIDE SEQUENCE [LARGE SCALE GENOMIC DNA]</scope>
    <source>
        <strain evidence="13">RIFCSPLOWO2_12_FULL_64_10</strain>
    </source>
</reference>
<dbReference type="AlphaFoldDB" id="A0A1F6CD70"/>
<dbReference type="HAMAP" id="MF_00105">
    <property type="entry name" value="GreA_GreB"/>
    <property type="match status" value="1"/>
</dbReference>
<proteinExistence type="inferred from homology"/>
<dbReference type="PANTHER" id="PTHR30437:SF4">
    <property type="entry name" value="TRANSCRIPTION ELONGATION FACTOR GREA"/>
    <property type="match status" value="1"/>
</dbReference>
<evidence type="ECO:0000256" key="3">
    <source>
        <dbReference type="ARBA" id="ARBA00023015"/>
    </source>
</evidence>
<evidence type="ECO:0000259" key="10">
    <source>
        <dbReference type="Pfam" id="PF01272"/>
    </source>
</evidence>
<dbReference type="GO" id="GO:0006354">
    <property type="term" value="P:DNA-templated transcription elongation"/>
    <property type="evidence" value="ECO:0007669"/>
    <property type="project" value="TreeGrafter"/>
</dbReference>
<keyword evidence="12" id="KW-0251">Elongation factor</keyword>
<dbReference type="GO" id="GO:0032784">
    <property type="term" value="P:regulation of DNA-templated transcription elongation"/>
    <property type="evidence" value="ECO:0007669"/>
    <property type="project" value="UniProtKB-UniRule"/>
</dbReference>
<comment type="similarity">
    <text evidence="1 8 9">Belongs to the GreA/GreB family.</text>
</comment>
<name>A0A1F6CD70_HANXR</name>
<sequence>MSTHSYITRAGYEKLEKELQRLMSVERPAVIKSLAHARSYGDLAENAEYAAAKERQLQVESKINAISQRLASSIIIDESMIPSDKAYLGATVRLKDKKTGEEITYRLVSTVEADFNENKISTESPVGRALLGKMAGEAVEITVPAGKLSYEILSISRG</sequence>
<dbReference type="InterPro" id="IPR023459">
    <property type="entry name" value="Tscrpt_elong_fac_GreA/B_fam"/>
</dbReference>
<comment type="caution">
    <text evidence="12">The sequence shown here is derived from an EMBL/GenBank/DDBJ whole genome shotgun (WGS) entry which is preliminary data.</text>
</comment>
<evidence type="ECO:0000256" key="7">
    <source>
        <dbReference type="ARBA" id="ARBA00030776"/>
    </source>
</evidence>
<dbReference type="InterPro" id="IPR036805">
    <property type="entry name" value="Tscrpt_elong_fac_GreA/B_N_sf"/>
</dbReference>
<organism evidence="12 13">
    <name type="scientific">Handelsmanbacteria sp. (strain RIFCSPLOWO2_12_FULL_64_10)</name>
    <dbReference type="NCBI Taxonomy" id="1817868"/>
    <lineage>
        <taxon>Bacteria</taxon>
        <taxon>Candidatus Handelsmaniibacteriota</taxon>
    </lineage>
</organism>
<dbReference type="Pfam" id="PF01272">
    <property type="entry name" value="GreA_GreB"/>
    <property type="match status" value="1"/>
</dbReference>
<dbReference type="GO" id="GO:0070063">
    <property type="term" value="F:RNA polymerase binding"/>
    <property type="evidence" value="ECO:0007669"/>
    <property type="project" value="InterPro"/>
</dbReference>
<protein>
    <recommendedName>
        <fullName evidence="2 8">Transcription elongation factor GreA</fullName>
    </recommendedName>
    <alternativeName>
        <fullName evidence="7 8">Transcript cleavage factor GreA</fullName>
    </alternativeName>
</protein>
<dbReference type="InterPro" id="IPR022691">
    <property type="entry name" value="Tscrpt_elong_fac_GreA/B_N"/>
</dbReference>
<keyword evidence="3 8" id="KW-0805">Transcription regulation</keyword>
<evidence type="ECO:0000256" key="6">
    <source>
        <dbReference type="ARBA" id="ARBA00024916"/>
    </source>
</evidence>
<dbReference type="SUPFAM" id="SSF46557">
    <property type="entry name" value="GreA transcript cleavage protein, N-terminal domain"/>
    <property type="match status" value="1"/>
</dbReference>
<dbReference type="Proteomes" id="UP000178606">
    <property type="component" value="Unassembled WGS sequence"/>
</dbReference>
<evidence type="ECO:0000256" key="5">
    <source>
        <dbReference type="ARBA" id="ARBA00023163"/>
    </source>
</evidence>
<evidence type="ECO:0000256" key="4">
    <source>
        <dbReference type="ARBA" id="ARBA00023125"/>
    </source>
</evidence>
<comment type="function">
    <text evidence="6 8 9">Necessary for efficient RNA polymerase transcription elongation past template-encoded arresting sites. The arresting sites in DNA have the property of trapping a certain fraction of elongating RNA polymerases that pass through, resulting in locked ternary complexes. Cleavage of the nascent transcript by cleavage factors such as GreA or GreB allows the resumption of elongation from the new 3'terminus. GreA releases sequences of 2 to 3 nucleotides.</text>
</comment>
<dbReference type="GO" id="GO:0003746">
    <property type="term" value="F:translation elongation factor activity"/>
    <property type="evidence" value="ECO:0007669"/>
    <property type="project" value="UniProtKB-KW"/>
</dbReference>
<evidence type="ECO:0000313" key="12">
    <source>
        <dbReference type="EMBL" id="OGG47134.1"/>
    </source>
</evidence>
<keyword evidence="12" id="KW-0648">Protein biosynthesis</keyword>
<dbReference type="FunFam" id="3.10.50.30:FF:000001">
    <property type="entry name" value="Transcription elongation factor GreA"/>
    <property type="match status" value="1"/>
</dbReference>
<dbReference type="FunFam" id="1.10.287.180:FF:000001">
    <property type="entry name" value="Transcription elongation factor GreA"/>
    <property type="match status" value="1"/>
</dbReference>
<dbReference type="InterPro" id="IPR036953">
    <property type="entry name" value="GreA/GreB_C_sf"/>
</dbReference>
<feature type="domain" description="Transcription elongation factor GreA/GreB N-terminal" evidence="11">
    <location>
        <begin position="6"/>
        <end position="73"/>
    </location>
</feature>
<evidence type="ECO:0000259" key="11">
    <source>
        <dbReference type="Pfam" id="PF03449"/>
    </source>
</evidence>
<keyword evidence="5 8" id="KW-0804">Transcription</keyword>
<evidence type="ECO:0000313" key="13">
    <source>
        <dbReference type="Proteomes" id="UP000178606"/>
    </source>
</evidence>
<dbReference type="NCBIfam" id="NF001263">
    <property type="entry name" value="PRK00226.1-4"/>
    <property type="match status" value="1"/>
</dbReference>
<dbReference type="GO" id="GO:0003677">
    <property type="term" value="F:DNA binding"/>
    <property type="evidence" value="ECO:0007669"/>
    <property type="project" value="UniProtKB-UniRule"/>
</dbReference>
<accession>A0A1F6CD70</accession>
<dbReference type="InterPro" id="IPR006359">
    <property type="entry name" value="Tscrpt_elong_fac_GreA"/>
</dbReference>
<dbReference type="Gene3D" id="1.10.287.180">
    <property type="entry name" value="Transcription elongation factor, GreA/GreB, N-terminal domain"/>
    <property type="match status" value="1"/>
</dbReference>
<dbReference type="InterPro" id="IPR028624">
    <property type="entry name" value="Tscrpt_elong_fac_GreA/B"/>
</dbReference>
<dbReference type="InterPro" id="IPR001437">
    <property type="entry name" value="Tscrpt_elong_fac_GreA/B_C"/>
</dbReference>
<dbReference type="InterPro" id="IPR018151">
    <property type="entry name" value="TF_GreA/GreB_CS"/>
</dbReference>
<dbReference type="EMBL" id="MFKF01000272">
    <property type="protein sequence ID" value="OGG47134.1"/>
    <property type="molecule type" value="Genomic_DNA"/>
</dbReference>
<dbReference type="SUPFAM" id="SSF54534">
    <property type="entry name" value="FKBP-like"/>
    <property type="match status" value="1"/>
</dbReference>
<evidence type="ECO:0000256" key="1">
    <source>
        <dbReference type="ARBA" id="ARBA00008213"/>
    </source>
</evidence>
<dbReference type="PROSITE" id="PS00829">
    <property type="entry name" value="GREAB_1"/>
    <property type="match status" value="1"/>
</dbReference>
<keyword evidence="4 8" id="KW-0238">DNA-binding</keyword>
<evidence type="ECO:0000256" key="8">
    <source>
        <dbReference type="HAMAP-Rule" id="MF_00105"/>
    </source>
</evidence>
<dbReference type="PIRSF" id="PIRSF006092">
    <property type="entry name" value="GreA_GreB"/>
    <property type="match status" value="1"/>
</dbReference>
<dbReference type="PROSITE" id="PS00830">
    <property type="entry name" value="GREAB_2"/>
    <property type="match status" value="1"/>
</dbReference>
<dbReference type="NCBIfam" id="NF001261">
    <property type="entry name" value="PRK00226.1-2"/>
    <property type="match status" value="1"/>
</dbReference>
<dbReference type="Gene3D" id="3.10.50.30">
    <property type="entry name" value="Transcription elongation factor, GreA/GreB, C-terminal domain"/>
    <property type="match status" value="1"/>
</dbReference>